<keyword evidence="2" id="KW-1185">Reference proteome</keyword>
<comment type="caution">
    <text evidence="1">The sequence shown here is derived from an EMBL/GenBank/DDBJ whole genome shotgun (WGS) entry which is preliminary data.</text>
</comment>
<protein>
    <submittedName>
        <fullName evidence="1">Uncharacterized protein</fullName>
    </submittedName>
</protein>
<accession>A0ABR1IYT4</accession>
<reference evidence="1 2" key="1">
    <citation type="submission" date="2024-01" db="EMBL/GenBank/DDBJ databases">
        <title>A draft genome for the cacao thread blight pathogen Marasmiellus scandens.</title>
        <authorList>
            <person name="Baruah I.K."/>
            <person name="Leung J."/>
            <person name="Bukari Y."/>
            <person name="Amoako-Attah I."/>
            <person name="Meinhardt L.W."/>
            <person name="Bailey B.A."/>
            <person name="Cohen S.P."/>
        </authorList>
    </citation>
    <scope>NUCLEOTIDE SEQUENCE [LARGE SCALE GENOMIC DNA]</scope>
    <source>
        <strain evidence="1 2">GH-19</strain>
    </source>
</reference>
<gene>
    <name evidence="1" type="ORF">VKT23_015562</name>
</gene>
<evidence type="ECO:0000313" key="2">
    <source>
        <dbReference type="Proteomes" id="UP001498398"/>
    </source>
</evidence>
<proteinExistence type="predicted"/>
<dbReference type="EMBL" id="JBANRG010000053">
    <property type="protein sequence ID" value="KAK7443780.1"/>
    <property type="molecule type" value="Genomic_DNA"/>
</dbReference>
<organism evidence="1 2">
    <name type="scientific">Marasmiellus scandens</name>
    <dbReference type="NCBI Taxonomy" id="2682957"/>
    <lineage>
        <taxon>Eukaryota</taxon>
        <taxon>Fungi</taxon>
        <taxon>Dikarya</taxon>
        <taxon>Basidiomycota</taxon>
        <taxon>Agaricomycotina</taxon>
        <taxon>Agaricomycetes</taxon>
        <taxon>Agaricomycetidae</taxon>
        <taxon>Agaricales</taxon>
        <taxon>Marasmiineae</taxon>
        <taxon>Omphalotaceae</taxon>
        <taxon>Marasmiellus</taxon>
    </lineage>
</organism>
<evidence type="ECO:0000313" key="1">
    <source>
        <dbReference type="EMBL" id="KAK7443780.1"/>
    </source>
</evidence>
<name>A0ABR1IYT4_9AGAR</name>
<sequence>MEESQYLEKQIMKLLQLHNTIIADKTNEELQTLISDTKTILKIVSKLSDVQNERERKAKDFIDSNGGTEAVRKDEDKVKSIAGIFKEHASTETVHIVKKDLKKLLEDSFDKFDKKVTEGKSEILENLLDTRAEIMAKLNSGPHELIENEEFKAVWKGRCKLLISNHTF</sequence>
<dbReference type="Proteomes" id="UP001498398">
    <property type="component" value="Unassembled WGS sequence"/>
</dbReference>